<comment type="caution">
    <text evidence="8">The sequence shown here is derived from an EMBL/GenBank/DDBJ whole genome shotgun (WGS) entry which is preliminary data.</text>
</comment>
<evidence type="ECO:0000256" key="6">
    <source>
        <dbReference type="PIRSR" id="PIRSR002419-1"/>
    </source>
</evidence>
<name>A0A811UIT5_CERCA</name>
<keyword evidence="5 7" id="KW-0472">Membrane</keyword>
<keyword evidence="3 7" id="KW-0812">Transmembrane</keyword>
<protein>
    <recommendedName>
        <fullName evidence="7">Tetraspanin</fullName>
    </recommendedName>
</protein>
<keyword evidence="6" id="KW-1015">Disulfide bond</keyword>
<reference evidence="8" key="1">
    <citation type="submission" date="2020-11" db="EMBL/GenBank/DDBJ databases">
        <authorList>
            <person name="Whitehead M."/>
        </authorList>
    </citation>
    <scope>NUCLEOTIDE SEQUENCE</scope>
    <source>
        <strain evidence="8">EGII</strain>
    </source>
</reference>
<gene>
    <name evidence="8" type="ORF">CCAP1982_LOCUS5736</name>
</gene>
<evidence type="ECO:0000313" key="9">
    <source>
        <dbReference type="Proteomes" id="UP000606786"/>
    </source>
</evidence>
<dbReference type="CDD" id="cd03127">
    <property type="entry name" value="tetraspanin_LEL"/>
    <property type="match status" value="1"/>
</dbReference>
<dbReference type="SUPFAM" id="SSF48652">
    <property type="entry name" value="Tetraspanin"/>
    <property type="match status" value="1"/>
</dbReference>
<dbReference type="PANTHER" id="PTHR19282">
    <property type="entry name" value="TETRASPANIN"/>
    <property type="match status" value="1"/>
</dbReference>
<keyword evidence="9" id="KW-1185">Reference proteome</keyword>
<comment type="subcellular location">
    <subcellularLocation>
        <location evidence="1 7">Membrane</location>
        <topology evidence="1 7">Multi-pass membrane protein</topology>
    </subcellularLocation>
</comment>
<comment type="similarity">
    <text evidence="2 7">Belongs to the tetraspanin (TM4SF) family.</text>
</comment>
<evidence type="ECO:0000256" key="3">
    <source>
        <dbReference type="ARBA" id="ARBA00022692"/>
    </source>
</evidence>
<evidence type="ECO:0000256" key="1">
    <source>
        <dbReference type="ARBA" id="ARBA00004141"/>
    </source>
</evidence>
<sequence length="282" mass="31638">MYIHTYIFQKRCIFSQHHNAKASFSTNLMFNGYSMTAVDQPSDIMFSFNFIRGILLLFNLLLWFAGLLIVLTGIWLQTDFENYLKISGGYSIYVPYLLLVAGGVLVFAASLACSCVVKVDPTMLVVYGGFLIGAMFTLILMSIYIYGYKDNVITGLQVGIERELKNYDSYKSIITRGSNTTLIDYVQNNLECCGSSSHLDWPKGSLPKSCCWDQGDNKDCTDYQLGRLHEVGCMPKLIRLINTNLTSIGVMLSVLALFPLFAMVFSYSLASATRRMGYQRIG</sequence>
<feature type="transmembrane region" description="Helical" evidence="7">
    <location>
        <begin position="96"/>
        <end position="117"/>
    </location>
</feature>
<evidence type="ECO:0000256" key="7">
    <source>
        <dbReference type="RuleBase" id="RU361218"/>
    </source>
</evidence>
<evidence type="ECO:0000313" key="8">
    <source>
        <dbReference type="EMBL" id="CAD6997083.1"/>
    </source>
</evidence>
<feature type="transmembrane region" description="Helical" evidence="7">
    <location>
        <begin position="248"/>
        <end position="270"/>
    </location>
</feature>
<dbReference type="InterPro" id="IPR000301">
    <property type="entry name" value="Tetraspanin_animals"/>
</dbReference>
<dbReference type="InterPro" id="IPR008952">
    <property type="entry name" value="Tetraspanin_EC2_sf"/>
</dbReference>
<dbReference type="Pfam" id="PF00335">
    <property type="entry name" value="Tetraspanin"/>
    <property type="match status" value="1"/>
</dbReference>
<accession>A0A811UIT5</accession>
<dbReference type="InterPro" id="IPR018499">
    <property type="entry name" value="Tetraspanin/Peripherin"/>
</dbReference>
<dbReference type="GO" id="GO:0005886">
    <property type="term" value="C:plasma membrane"/>
    <property type="evidence" value="ECO:0007669"/>
    <property type="project" value="TreeGrafter"/>
</dbReference>
<proteinExistence type="inferred from homology"/>
<feature type="transmembrane region" description="Helical" evidence="7">
    <location>
        <begin position="54"/>
        <end position="76"/>
    </location>
</feature>
<evidence type="ECO:0000256" key="2">
    <source>
        <dbReference type="ARBA" id="ARBA00006840"/>
    </source>
</evidence>
<evidence type="ECO:0000256" key="4">
    <source>
        <dbReference type="ARBA" id="ARBA00022989"/>
    </source>
</evidence>
<dbReference type="PRINTS" id="PR00259">
    <property type="entry name" value="TMFOUR"/>
</dbReference>
<dbReference type="PIRSF" id="PIRSF002419">
    <property type="entry name" value="Tetraspanin"/>
    <property type="match status" value="1"/>
</dbReference>
<keyword evidence="4 7" id="KW-1133">Transmembrane helix</keyword>
<organism evidence="8 9">
    <name type="scientific">Ceratitis capitata</name>
    <name type="common">Mediterranean fruit fly</name>
    <name type="synonym">Tephritis capitata</name>
    <dbReference type="NCBI Taxonomy" id="7213"/>
    <lineage>
        <taxon>Eukaryota</taxon>
        <taxon>Metazoa</taxon>
        <taxon>Ecdysozoa</taxon>
        <taxon>Arthropoda</taxon>
        <taxon>Hexapoda</taxon>
        <taxon>Insecta</taxon>
        <taxon>Pterygota</taxon>
        <taxon>Neoptera</taxon>
        <taxon>Endopterygota</taxon>
        <taxon>Diptera</taxon>
        <taxon>Brachycera</taxon>
        <taxon>Muscomorpha</taxon>
        <taxon>Tephritoidea</taxon>
        <taxon>Tephritidae</taxon>
        <taxon>Ceratitis</taxon>
        <taxon>Ceratitis</taxon>
    </lineage>
</organism>
<evidence type="ECO:0000256" key="5">
    <source>
        <dbReference type="ARBA" id="ARBA00023136"/>
    </source>
</evidence>
<dbReference type="Gene3D" id="1.10.1450.10">
    <property type="entry name" value="Tetraspanin"/>
    <property type="match status" value="1"/>
</dbReference>
<dbReference type="OrthoDB" id="9972904at2759"/>
<feature type="transmembrane region" description="Helical" evidence="7">
    <location>
        <begin position="124"/>
        <end position="146"/>
    </location>
</feature>
<dbReference type="Proteomes" id="UP000606786">
    <property type="component" value="Unassembled WGS sequence"/>
</dbReference>
<dbReference type="EMBL" id="CAJHJT010000012">
    <property type="protein sequence ID" value="CAD6997083.1"/>
    <property type="molecule type" value="Genomic_DNA"/>
</dbReference>
<feature type="disulfide bond" evidence="6">
    <location>
        <begin position="193"/>
        <end position="210"/>
    </location>
</feature>
<dbReference type="AlphaFoldDB" id="A0A811UIT5"/>
<dbReference type="PANTHER" id="PTHR19282:SF252">
    <property type="entry name" value="TETRASPANIN"/>
    <property type="match status" value="1"/>
</dbReference>